<sequence>MNNDRRALVAHTGESPGKRRAAVVAVLAMIFAMLTTINVIGSAQTAQAAAVCTPGNIYANTGGAVNELNKYSTTGDLVSSVPLARSYTDIAFLGDGVTLYGIAPGTPTVLYTIDPDTGAEIGSVSVTGLPATAYFANALSAAPDGSLLVGAAPNGETGRMIFEINPTTGVATPFQAMFPTGYGSAGDFLSLADGDILAVGSTGSGGALFRIAPDFSVTQVGTVPQSFGAAQSGGKIYLAGSNGDLYEIASVPVVPSTSPVPLTTIAATGLPFFGATSPQDSGLCSELTLVKSVDPADAATYEVGQELTYSFVVTNTGNTTLTNISVTEGAFTGSGQLGPITPASVATLAPGEMTTFTATYTLTQADVDRGTTSNTATATGVPPTGPPIESPPSTVEVPSIPAPGLSLVKSADRNSVSAAGQTLTYSFLVTNTGNRTLTDVTVEEGAFTGSGTLGAITPASVATLAPGASTTFTATYTLTQADIDRGTTSNTATATGVPPTGPPIESPPSTVEIPSIPAPGLSLVKSVTPSDEASYDVGQELTYSFLVTNTGNTTLTDVTVEEGAFTGSGTLGAITPASVATLAPGASTTFTATYTLTQADIDRGTTSNTATATGVPPTGPPIESPPSTVEIPSIPAPGLSLVKSVTPSDEASYEVGQELTYSFLVTNTGNTTLTDVTVEEGAFTGSGTLGAITPASVATLAPGASTTFTATYTLTQADIDRGTTSNTATATGVPPTGPPIESPPSTVEIPSIPAPGLSLVKSVDRPSVSTVGQTITYSFLVTNTGNTTLTGVTVKEGAFTGSGQLGPITPASVATLAPGASTTFTATYVVTRADLQSGSLSNTATATGVPPTGPPIESPPSTVKVPAVPPFSGLATTGSEPLWAALLAAAFLLVLGGALKVRSGSRFSRS</sequence>
<dbReference type="EMBL" id="CP118606">
    <property type="protein sequence ID" value="WEF22261.1"/>
    <property type="molecule type" value="Genomic_DNA"/>
</dbReference>
<evidence type="ECO:0000313" key="4">
    <source>
        <dbReference type="EMBL" id="WEF22261.1"/>
    </source>
</evidence>
<name>A0AAJ5VDF2_MICMQ</name>
<dbReference type="Proteomes" id="UP001214756">
    <property type="component" value="Chromosome"/>
</dbReference>
<dbReference type="InterPro" id="IPR051172">
    <property type="entry name" value="Chlamydia_OmcB"/>
</dbReference>
<dbReference type="InterPro" id="IPR055354">
    <property type="entry name" value="DUF7507"/>
</dbReference>
<feature type="domain" description="DUF7507" evidence="3">
    <location>
        <begin position="286"/>
        <end position="390"/>
    </location>
</feature>
<keyword evidence="2" id="KW-1133">Transmembrane helix</keyword>
<evidence type="ECO:0000256" key="1">
    <source>
        <dbReference type="SAM" id="MobiDB-lite"/>
    </source>
</evidence>
<feature type="transmembrane region" description="Helical" evidence="2">
    <location>
        <begin position="21"/>
        <end position="41"/>
    </location>
</feature>
<feature type="region of interest" description="Disordered" evidence="1">
    <location>
        <begin position="840"/>
        <end position="862"/>
    </location>
</feature>
<dbReference type="GO" id="GO:0005975">
    <property type="term" value="P:carbohydrate metabolic process"/>
    <property type="evidence" value="ECO:0007669"/>
    <property type="project" value="UniProtKB-ARBA"/>
</dbReference>
<organism evidence="4 5">
    <name type="scientific">Microbacterium maritypicum</name>
    <name type="common">Microbacterium liquefaciens</name>
    <dbReference type="NCBI Taxonomy" id="33918"/>
    <lineage>
        <taxon>Bacteria</taxon>
        <taxon>Bacillati</taxon>
        <taxon>Actinomycetota</taxon>
        <taxon>Actinomycetes</taxon>
        <taxon>Micrococcales</taxon>
        <taxon>Microbacteriaceae</taxon>
        <taxon>Microbacterium</taxon>
    </lineage>
</organism>
<evidence type="ECO:0000313" key="5">
    <source>
        <dbReference type="Proteomes" id="UP001214756"/>
    </source>
</evidence>
<dbReference type="InterPro" id="IPR047589">
    <property type="entry name" value="DUF11_rpt"/>
</dbReference>
<proteinExistence type="predicted"/>
<gene>
    <name evidence="4" type="ORF">PWF71_06185</name>
</gene>
<dbReference type="PANTHER" id="PTHR34819">
    <property type="entry name" value="LARGE CYSTEINE-RICH PERIPLASMIC PROTEIN OMCB"/>
    <property type="match status" value="1"/>
</dbReference>
<keyword evidence="2" id="KW-0812">Transmembrane</keyword>
<feature type="domain" description="DUF7507" evidence="3">
    <location>
        <begin position="518"/>
        <end position="624"/>
    </location>
</feature>
<dbReference type="PANTHER" id="PTHR34819:SF3">
    <property type="entry name" value="CELL SURFACE PROTEIN"/>
    <property type="match status" value="1"/>
</dbReference>
<dbReference type="Gene3D" id="2.60.40.10">
    <property type="entry name" value="Immunoglobulins"/>
    <property type="match status" value="5"/>
</dbReference>
<reference evidence="4" key="1">
    <citation type="submission" date="2023-02" db="EMBL/GenBank/DDBJ databases">
        <title>Genome sequence of Microbacterium liquefaciens B1075.</title>
        <authorList>
            <person name="Cao J."/>
            <person name="Li X."/>
        </authorList>
    </citation>
    <scope>NUCLEOTIDE SEQUENCE</scope>
    <source>
        <strain evidence="4">B1075</strain>
    </source>
</reference>
<feature type="transmembrane region" description="Helical" evidence="2">
    <location>
        <begin position="882"/>
        <end position="901"/>
    </location>
</feature>
<dbReference type="Pfam" id="PF24346">
    <property type="entry name" value="DUF7507"/>
    <property type="match status" value="5"/>
</dbReference>
<feature type="domain" description="DUF7507" evidence="3">
    <location>
        <begin position="754"/>
        <end position="858"/>
    </location>
</feature>
<feature type="region of interest" description="Disordered" evidence="1">
    <location>
        <begin position="371"/>
        <end position="397"/>
    </location>
</feature>
<dbReference type="InterPro" id="IPR013783">
    <property type="entry name" value="Ig-like_fold"/>
</dbReference>
<keyword evidence="2" id="KW-0472">Membrane</keyword>
<dbReference type="NCBIfam" id="TIGR01451">
    <property type="entry name" value="B_ant_repeat"/>
    <property type="match status" value="5"/>
</dbReference>
<accession>A0AAJ5VDF2</accession>
<dbReference type="SUPFAM" id="SSF75011">
    <property type="entry name" value="3-carboxy-cis,cis-mucoante lactonizing enzyme"/>
    <property type="match status" value="1"/>
</dbReference>
<feature type="region of interest" description="Disordered" evidence="1">
    <location>
        <begin position="603"/>
        <end position="626"/>
    </location>
</feature>
<feature type="domain" description="DUF7507" evidence="3">
    <location>
        <begin position="636"/>
        <end position="742"/>
    </location>
</feature>
<dbReference type="AlphaFoldDB" id="A0AAJ5VDF2"/>
<dbReference type="RefSeq" id="WP_275093658.1">
    <property type="nucleotide sequence ID" value="NZ_CP118606.1"/>
</dbReference>
<evidence type="ECO:0000256" key="2">
    <source>
        <dbReference type="SAM" id="Phobius"/>
    </source>
</evidence>
<feature type="domain" description="DUF7507" evidence="3">
    <location>
        <begin position="402"/>
        <end position="506"/>
    </location>
</feature>
<protein>
    <recommendedName>
        <fullName evidence="3">DUF7507 domain-containing protein</fullName>
    </recommendedName>
</protein>
<feature type="region of interest" description="Disordered" evidence="1">
    <location>
        <begin position="721"/>
        <end position="744"/>
    </location>
</feature>
<feature type="region of interest" description="Disordered" evidence="1">
    <location>
        <begin position="485"/>
        <end position="507"/>
    </location>
</feature>
<evidence type="ECO:0000259" key="3">
    <source>
        <dbReference type="Pfam" id="PF24346"/>
    </source>
</evidence>